<organism evidence="2 3">
    <name type="scientific">Borrelia anserina Es</name>
    <dbReference type="NCBI Taxonomy" id="1365188"/>
    <lineage>
        <taxon>Bacteria</taxon>
        <taxon>Pseudomonadati</taxon>
        <taxon>Spirochaetota</taxon>
        <taxon>Spirochaetia</taxon>
        <taxon>Spirochaetales</taxon>
        <taxon>Borreliaceae</taxon>
        <taxon>Borrelia</taxon>
    </lineage>
</organism>
<dbReference type="Gene3D" id="2.30.30.40">
    <property type="entry name" value="SH3 Domains"/>
    <property type="match status" value="1"/>
</dbReference>
<evidence type="ECO:0000313" key="3">
    <source>
        <dbReference type="Proteomes" id="UP000185502"/>
    </source>
</evidence>
<keyword evidence="3" id="KW-1185">Reference proteome</keyword>
<sequence>MYNKTHFKANKNYQNFNMDKKLIYILLIILFLSYLSCFNKNNKYKYGIVLDSNNREKLPNGSLVNIEDTNQEKKTITISYNGIKFIVHKFIIEKFQTKKEAEKFQVSIQPYVSKYAISKKDLLPLRTSPDSYVENIIYRIPKETILKIIYIGEETKAGSLKGRWIQVLTKDGYKGYVFDYSLEVFDNITGTIITSPLDQASQDHATNTFKNIKYLRPLYYEKMIANNTYNTNLLREDYGLFFTHKNEIKINIPELTLHFKFNAVEEVKPNGFLFRSETSKEDFILLLKETQNYYKSIIKAKERNLEATFVIIEQNIKKIILEAEKQNQNLISRLISYGTLINKQYGNLEFKSDKTFVWEIDKKIYNLPNSGTFEIIGLNPKLQISYKNAIKLITKERKEYFCLLDYTNNALQLIFISPKSVEDGLIITDDKDKMAVILFNNDQPKQNMLTKQSQHTT</sequence>
<evidence type="ECO:0000259" key="1">
    <source>
        <dbReference type="PROSITE" id="PS51781"/>
    </source>
</evidence>
<dbReference type="Proteomes" id="UP000185502">
    <property type="component" value="Chromosome"/>
</dbReference>
<accession>A0ABN4UA96</accession>
<name>A0ABN4UA96_BORAN</name>
<dbReference type="EMBL" id="CP013704">
    <property type="protein sequence ID" value="APR65285.1"/>
    <property type="molecule type" value="Genomic_DNA"/>
</dbReference>
<evidence type="ECO:0000313" key="2">
    <source>
        <dbReference type="EMBL" id="APR65285.1"/>
    </source>
</evidence>
<dbReference type="PROSITE" id="PS51781">
    <property type="entry name" value="SH3B"/>
    <property type="match status" value="1"/>
</dbReference>
<dbReference type="InterPro" id="IPR003646">
    <property type="entry name" value="SH3-like_bac-type"/>
</dbReference>
<feature type="domain" description="SH3b" evidence="1">
    <location>
        <begin position="113"/>
        <end position="186"/>
    </location>
</feature>
<reference evidence="2" key="1">
    <citation type="submission" date="2015-12" db="EMBL/GenBank/DDBJ databases">
        <title>Chromosome of the avian spirochetosis agent Borrelia anserina Es.</title>
        <authorList>
            <person name="Elbir H."/>
            <person name="Sitlani P."/>
            <person name="Bergstroem S."/>
            <person name="Barbour A.G."/>
        </authorList>
    </citation>
    <scope>NUCLEOTIDE SEQUENCE [LARGE SCALE GENOMIC DNA]</scope>
    <source>
        <strain evidence="2">Es</strain>
    </source>
</reference>
<proteinExistence type="predicted"/>
<gene>
    <name evidence="2" type="ORF">N187_01910</name>
</gene>
<protein>
    <recommendedName>
        <fullName evidence="1">SH3b domain-containing protein</fullName>
    </recommendedName>
</protein>